<accession>A0A5B8PAY3</accession>
<dbReference type="EMBL" id="MH784601">
    <property type="protein sequence ID" value="QDL89927.1"/>
    <property type="molecule type" value="Genomic_DNA"/>
</dbReference>
<geneLocation type="plasmid" evidence="3">
    <name>pC27-2</name>
</geneLocation>
<organism evidence="2">
    <name type="scientific">Enterococcus faecium</name>
    <name type="common">Streptococcus faecium</name>
    <dbReference type="NCBI Taxonomy" id="1352"/>
    <lineage>
        <taxon>Bacteria</taxon>
        <taxon>Bacillati</taxon>
        <taxon>Bacillota</taxon>
        <taxon>Bacilli</taxon>
        <taxon>Lactobacillales</taxon>
        <taxon>Enterococcaceae</taxon>
        <taxon>Enterococcus</taxon>
    </lineage>
</organism>
<dbReference type="EMBL" id="MH784602">
    <property type="protein sequence ID" value="QDL89998.1"/>
    <property type="molecule type" value="Genomic_DNA"/>
</dbReference>
<feature type="compositionally biased region" description="Low complexity" evidence="1">
    <location>
        <begin position="35"/>
        <end position="46"/>
    </location>
</feature>
<keyword evidence="2" id="KW-0614">Plasmid</keyword>
<feature type="region of interest" description="Disordered" evidence="1">
    <location>
        <begin position="1"/>
        <end position="46"/>
    </location>
</feature>
<protein>
    <submittedName>
        <fullName evidence="2">Uncharacterized protein</fullName>
    </submittedName>
</protein>
<evidence type="ECO:0000313" key="2">
    <source>
        <dbReference type="EMBL" id="QDL89927.1"/>
    </source>
</evidence>
<proteinExistence type="predicted"/>
<evidence type="ECO:0000256" key="1">
    <source>
        <dbReference type="SAM" id="MobiDB-lite"/>
    </source>
</evidence>
<feature type="compositionally biased region" description="Basic and acidic residues" evidence="1">
    <location>
        <begin position="10"/>
        <end position="26"/>
    </location>
</feature>
<sequence>MAENRNLLSSKKDKNKDLLSSKRIETPHPTAPYQAKNSKNNANNKTTTARISYNVLNRANALITMGHFSSFSDLVDRLLTDYEDDYLNDDEKREQEVMIQTYELQQKYSTKKKNK</sequence>
<dbReference type="AlphaFoldDB" id="A0A5B8PAY3"/>
<geneLocation type="plasmid" evidence="2">
    <name>pC25-1</name>
</geneLocation>
<reference evidence="2" key="1">
    <citation type="journal article" date="2019" name="J. Antimicrob. Chemother.">
        <title>Emergence of plasmid-mediated oxazolidinone resistance gene poxtA from CC17 Enterococcus faecium of pig origin.</title>
        <authorList>
            <person name="Huang J."/>
            <person name="Wang M."/>
            <person name="Gao Y."/>
            <person name="Chen L."/>
            <person name="Wang L."/>
        </authorList>
    </citation>
    <scope>NUCLEOTIDE SEQUENCE</scope>
    <source>
        <strain evidence="2">25</strain>
        <strain evidence="3">27</strain>
        <plasmid evidence="2">pC25-1</plasmid>
        <plasmid evidence="3">pC27-2</plasmid>
    </source>
</reference>
<evidence type="ECO:0000313" key="3">
    <source>
        <dbReference type="EMBL" id="QDL89998.1"/>
    </source>
</evidence>
<name>A0A5B8PAY3_ENTFC</name>
<dbReference type="RefSeq" id="WP_111857744.1">
    <property type="nucleotide sequence ID" value="NZ_CP038171.1"/>
</dbReference>